<organism evidence="3 4">
    <name type="scientific">Halomarina halobia</name>
    <dbReference type="NCBI Taxonomy" id="3033386"/>
    <lineage>
        <taxon>Archaea</taxon>
        <taxon>Methanobacteriati</taxon>
        <taxon>Methanobacteriota</taxon>
        <taxon>Stenosarchaea group</taxon>
        <taxon>Halobacteria</taxon>
        <taxon>Halobacteriales</taxon>
        <taxon>Natronomonadaceae</taxon>
        <taxon>Halomarina</taxon>
    </lineage>
</organism>
<dbReference type="Proteomes" id="UP001596547">
    <property type="component" value="Unassembled WGS sequence"/>
</dbReference>
<feature type="region of interest" description="Disordered" evidence="1">
    <location>
        <begin position="1"/>
        <end position="24"/>
    </location>
</feature>
<dbReference type="Gene3D" id="1.10.10.10">
    <property type="entry name" value="Winged helix-like DNA-binding domain superfamily/Winged helix DNA-binding domain"/>
    <property type="match status" value="1"/>
</dbReference>
<accession>A0ABD6A7B6</accession>
<dbReference type="InterPro" id="IPR055768">
    <property type="entry name" value="DUF7344"/>
</dbReference>
<sequence length="150" mass="16797">MEDRDPEGEGARTERSVEDTGERDVPPGVLQLDYVFRALAHSRRRYLLYTLKERSRWTLTDLATKIAAWENEIAEEAVTVEARDRVYISLYHAHVPKLVEDGIVTFDGETGTIDRGKHATQVLAALEGVGASLDADQESHARRDFDAGSE</sequence>
<evidence type="ECO:0000259" key="2">
    <source>
        <dbReference type="Pfam" id="PF24035"/>
    </source>
</evidence>
<name>A0ABD6A7B6_9EURY</name>
<evidence type="ECO:0000313" key="3">
    <source>
        <dbReference type="EMBL" id="MFC7316307.1"/>
    </source>
</evidence>
<dbReference type="RefSeq" id="WP_276304434.1">
    <property type="nucleotide sequence ID" value="NZ_CP119992.1"/>
</dbReference>
<dbReference type="GeneID" id="79313975"/>
<evidence type="ECO:0000313" key="4">
    <source>
        <dbReference type="Proteomes" id="UP001596547"/>
    </source>
</evidence>
<comment type="caution">
    <text evidence="3">The sequence shown here is derived from an EMBL/GenBank/DDBJ whole genome shotgun (WGS) entry which is preliminary data.</text>
</comment>
<keyword evidence="4" id="KW-1185">Reference proteome</keyword>
<dbReference type="EMBL" id="JBHTBF010000002">
    <property type="protein sequence ID" value="MFC7316307.1"/>
    <property type="molecule type" value="Genomic_DNA"/>
</dbReference>
<reference evidence="3 4" key="1">
    <citation type="journal article" date="2019" name="Int. J. Syst. Evol. Microbiol.">
        <title>The Global Catalogue of Microorganisms (GCM) 10K type strain sequencing project: providing services to taxonomists for standard genome sequencing and annotation.</title>
        <authorList>
            <consortium name="The Broad Institute Genomics Platform"/>
            <consortium name="The Broad Institute Genome Sequencing Center for Infectious Disease"/>
            <person name="Wu L."/>
            <person name="Ma J."/>
        </authorList>
    </citation>
    <scope>NUCLEOTIDE SEQUENCE [LARGE SCALE GENOMIC DNA]</scope>
    <source>
        <strain evidence="3 4">PSR21</strain>
    </source>
</reference>
<proteinExistence type="predicted"/>
<dbReference type="InterPro" id="IPR036388">
    <property type="entry name" value="WH-like_DNA-bd_sf"/>
</dbReference>
<evidence type="ECO:0000256" key="1">
    <source>
        <dbReference type="SAM" id="MobiDB-lite"/>
    </source>
</evidence>
<gene>
    <name evidence="3" type="ORF">ACFQPE_05785</name>
</gene>
<dbReference type="AlphaFoldDB" id="A0ABD6A7B6"/>
<dbReference type="Pfam" id="PF24035">
    <property type="entry name" value="DUF7344"/>
    <property type="match status" value="1"/>
</dbReference>
<feature type="domain" description="DUF7344" evidence="2">
    <location>
        <begin position="36"/>
        <end position="113"/>
    </location>
</feature>
<protein>
    <recommendedName>
        <fullName evidence="2">DUF7344 domain-containing protein</fullName>
    </recommendedName>
</protein>